<dbReference type="InterPro" id="IPR029058">
    <property type="entry name" value="AB_hydrolase_fold"/>
</dbReference>
<evidence type="ECO:0000313" key="2">
    <source>
        <dbReference type="Proteomes" id="UP000019474"/>
    </source>
</evidence>
<sequence>MVKLDDNQYKDLSDKSYSVDEKAHGKKAVGKTFILSKGYKYKVVCKYDDKRNGFQGLAVAPIVHGKVDYNNVQIAIAGTNAQDNHDLITDASKIKEARDVADKDSITKKIISDYGDDSYQDGNSQFNSADRFYTRVQDKLQAQGKKDGKNYTIKHGTGYSLGGSLMIYLAAEHHFPITTFSSADPRDRLNSKQLTFINNHPEMFRDYYHQGDWISDWQDTAHLGKTFVVREFESKTPPN</sequence>
<dbReference type="OrthoDB" id="6450827at2"/>
<organism evidence="1 2">
    <name type="scientific">Fructilactobacillus florum 8D</name>
    <dbReference type="NCBI Taxonomy" id="1221538"/>
    <lineage>
        <taxon>Bacteria</taxon>
        <taxon>Bacillati</taxon>
        <taxon>Bacillota</taxon>
        <taxon>Bacilli</taxon>
        <taxon>Lactobacillales</taxon>
        <taxon>Lactobacillaceae</taxon>
        <taxon>Fructilactobacillus</taxon>
    </lineage>
</organism>
<reference evidence="1 2" key="1">
    <citation type="submission" date="2012-08" db="EMBL/GenBank/DDBJ databases">
        <title>Genome sequencing of Lactobacillus florum 8D.</title>
        <authorList>
            <person name="Kim E.B."/>
            <person name="Marco M.L."/>
        </authorList>
    </citation>
    <scope>NUCLEOTIDE SEQUENCE [LARGE SCALE GENOMIC DNA]</scope>
    <source>
        <strain evidence="1 2">8D</strain>
    </source>
</reference>
<name>W9EEQ0_9LACO</name>
<accession>W9EEQ0</accession>
<dbReference type="AlphaFoldDB" id="W9EEQ0"/>
<dbReference type="EMBL" id="ALXG01000023">
    <property type="protein sequence ID" value="ETO40557.1"/>
    <property type="molecule type" value="Genomic_DNA"/>
</dbReference>
<dbReference type="PATRIC" id="fig|1221538.3.peg.512"/>
<dbReference type="RefSeq" id="WP_009167048.1">
    <property type="nucleotide sequence ID" value="NZ_ALXG01000023.1"/>
</dbReference>
<proteinExistence type="predicted"/>
<evidence type="ECO:0008006" key="3">
    <source>
        <dbReference type="Google" id="ProtNLM"/>
    </source>
</evidence>
<keyword evidence="2" id="KW-1185">Reference proteome</keyword>
<dbReference type="Proteomes" id="UP000019474">
    <property type="component" value="Unassembled WGS sequence"/>
</dbReference>
<dbReference type="SUPFAM" id="SSF53474">
    <property type="entry name" value="alpha/beta-Hydrolases"/>
    <property type="match status" value="1"/>
</dbReference>
<protein>
    <recommendedName>
        <fullName evidence="3">Fungal lipase-like domain-containing protein</fullName>
    </recommendedName>
</protein>
<gene>
    <name evidence="1" type="ORF">B808_506</name>
</gene>
<dbReference type="Gene3D" id="3.40.50.1820">
    <property type="entry name" value="alpha/beta hydrolase"/>
    <property type="match status" value="1"/>
</dbReference>
<evidence type="ECO:0000313" key="1">
    <source>
        <dbReference type="EMBL" id="ETO40557.1"/>
    </source>
</evidence>
<comment type="caution">
    <text evidence="1">The sequence shown here is derived from an EMBL/GenBank/DDBJ whole genome shotgun (WGS) entry which is preliminary data.</text>
</comment>